<dbReference type="Gene3D" id="3.30.565.10">
    <property type="entry name" value="Histidine kinase-like ATPase, C-terminal domain"/>
    <property type="match status" value="1"/>
</dbReference>
<keyword evidence="7" id="KW-0418">Kinase</keyword>
<dbReference type="InterPro" id="IPR004358">
    <property type="entry name" value="Sig_transdc_His_kin-like_C"/>
</dbReference>
<keyword evidence="9" id="KW-0472">Membrane</keyword>
<gene>
    <name evidence="11" type="primary">tctE_2</name>
    <name evidence="11" type="ORF">NCTC8261_01794</name>
</gene>
<dbReference type="GO" id="GO:0005886">
    <property type="term" value="C:plasma membrane"/>
    <property type="evidence" value="ECO:0007669"/>
    <property type="project" value="TreeGrafter"/>
</dbReference>
<dbReference type="PANTHER" id="PTHR45436:SF1">
    <property type="entry name" value="SENSOR PROTEIN QSEC"/>
    <property type="match status" value="1"/>
</dbReference>
<protein>
    <recommendedName>
        <fullName evidence="3">histidine kinase</fullName>
        <ecNumber evidence="3">2.7.13.3</ecNumber>
    </recommendedName>
</protein>
<evidence type="ECO:0000313" key="11">
    <source>
        <dbReference type="EMBL" id="SUH35567.1"/>
    </source>
</evidence>
<dbReference type="PRINTS" id="PR00344">
    <property type="entry name" value="BCTRLSENSOR"/>
</dbReference>
<dbReference type="InterPro" id="IPR005467">
    <property type="entry name" value="His_kinase_dom"/>
</dbReference>
<dbReference type="InterPro" id="IPR003594">
    <property type="entry name" value="HATPase_dom"/>
</dbReference>
<dbReference type="FunFam" id="3.30.565.10:FF:000084">
    <property type="entry name" value="Sensor histidine kinase"/>
    <property type="match status" value="1"/>
</dbReference>
<reference evidence="11 12" key="1">
    <citation type="submission" date="2018-06" db="EMBL/GenBank/DDBJ databases">
        <authorList>
            <consortium name="Pathogen Informatics"/>
            <person name="Doyle S."/>
        </authorList>
    </citation>
    <scope>NUCLEOTIDE SEQUENCE [LARGE SCALE GENOMIC DNA]</scope>
    <source>
        <strain evidence="11 12">NCTC8261</strain>
    </source>
</reference>
<comment type="subcellular location">
    <subcellularLocation>
        <location evidence="2">Membrane</location>
        <topology evidence="2">Multi-pass membrane protein</topology>
    </subcellularLocation>
</comment>
<dbReference type="AlphaFoldDB" id="A0A379WN40"/>
<keyword evidence="5 11" id="KW-0808">Transferase</keyword>
<dbReference type="SMART" id="SM00387">
    <property type="entry name" value="HATPase_c"/>
    <property type="match status" value="1"/>
</dbReference>
<dbReference type="CDD" id="cd00075">
    <property type="entry name" value="HATPase"/>
    <property type="match status" value="1"/>
</dbReference>
<comment type="catalytic activity">
    <reaction evidence="1">
        <text>ATP + protein L-histidine = ADP + protein N-phospho-L-histidine.</text>
        <dbReference type="EC" id="2.7.13.3"/>
    </reaction>
</comment>
<dbReference type="InterPro" id="IPR050428">
    <property type="entry name" value="TCS_sensor_his_kinase"/>
</dbReference>
<organism evidence="11 12">
    <name type="scientific">Salmonella enterica I</name>
    <dbReference type="NCBI Taxonomy" id="59201"/>
    <lineage>
        <taxon>Bacteria</taxon>
        <taxon>Pseudomonadati</taxon>
        <taxon>Pseudomonadota</taxon>
        <taxon>Gammaproteobacteria</taxon>
        <taxon>Enterobacterales</taxon>
        <taxon>Enterobacteriaceae</taxon>
        <taxon>Salmonella</taxon>
    </lineage>
</organism>
<dbReference type="InterPro" id="IPR036890">
    <property type="entry name" value="HATPase_C_sf"/>
</dbReference>
<evidence type="ECO:0000256" key="6">
    <source>
        <dbReference type="ARBA" id="ARBA00022692"/>
    </source>
</evidence>
<dbReference type="GO" id="GO:0000160">
    <property type="term" value="P:phosphorelay signal transduction system"/>
    <property type="evidence" value="ECO:0007669"/>
    <property type="project" value="TreeGrafter"/>
</dbReference>
<name>A0A379WN40_SALET</name>
<evidence type="ECO:0000256" key="8">
    <source>
        <dbReference type="ARBA" id="ARBA00022989"/>
    </source>
</evidence>
<evidence type="ECO:0000256" key="7">
    <source>
        <dbReference type="ARBA" id="ARBA00022777"/>
    </source>
</evidence>
<evidence type="ECO:0000259" key="10">
    <source>
        <dbReference type="PROSITE" id="PS50109"/>
    </source>
</evidence>
<dbReference type="EMBL" id="UGXT01000002">
    <property type="protein sequence ID" value="SUH35567.1"/>
    <property type="molecule type" value="Genomic_DNA"/>
</dbReference>
<proteinExistence type="predicted"/>
<sequence>MALASQHPHHWYESLQAMSVTLDSTIQLTERLLQLSAVKHKEQGERRFSPVNLYDIVQSGCFTRLAQARSKHIDLGYEGEQEAMWIEGDEVLLSELCGNLLDNALKYTPEQGIVTARLERDGDAVTLVVEDSGPGIDDEHIHLALQPFHRLDNVGNVAGAGIGLALVNDIARLHRTHPHFSRSEALGGLYVRIRFLSLVPQ</sequence>
<dbReference type="EC" id="2.7.13.3" evidence="3"/>
<keyword evidence="8" id="KW-1133">Transmembrane helix</keyword>
<dbReference type="PROSITE" id="PS50109">
    <property type="entry name" value="HIS_KIN"/>
    <property type="match status" value="1"/>
</dbReference>
<feature type="domain" description="Histidine kinase" evidence="10">
    <location>
        <begin position="27"/>
        <end position="199"/>
    </location>
</feature>
<dbReference type="SUPFAM" id="SSF55874">
    <property type="entry name" value="ATPase domain of HSP90 chaperone/DNA topoisomerase II/histidine kinase"/>
    <property type="match status" value="1"/>
</dbReference>
<dbReference type="Proteomes" id="UP000254712">
    <property type="component" value="Unassembled WGS sequence"/>
</dbReference>
<keyword evidence="6" id="KW-0812">Transmembrane</keyword>
<dbReference type="Pfam" id="PF02518">
    <property type="entry name" value="HATPase_c"/>
    <property type="match status" value="1"/>
</dbReference>
<dbReference type="GO" id="GO:0004673">
    <property type="term" value="F:protein histidine kinase activity"/>
    <property type="evidence" value="ECO:0007669"/>
    <property type="project" value="UniProtKB-EC"/>
</dbReference>
<evidence type="ECO:0000256" key="1">
    <source>
        <dbReference type="ARBA" id="ARBA00000085"/>
    </source>
</evidence>
<evidence type="ECO:0000313" key="12">
    <source>
        <dbReference type="Proteomes" id="UP000254712"/>
    </source>
</evidence>
<dbReference type="PANTHER" id="PTHR45436">
    <property type="entry name" value="SENSOR HISTIDINE KINASE YKOH"/>
    <property type="match status" value="1"/>
</dbReference>
<accession>A0A379WN40</accession>
<evidence type="ECO:0000256" key="3">
    <source>
        <dbReference type="ARBA" id="ARBA00012438"/>
    </source>
</evidence>
<evidence type="ECO:0000256" key="5">
    <source>
        <dbReference type="ARBA" id="ARBA00022679"/>
    </source>
</evidence>
<evidence type="ECO:0000256" key="4">
    <source>
        <dbReference type="ARBA" id="ARBA00022553"/>
    </source>
</evidence>
<evidence type="ECO:0000256" key="2">
    <source>
        <dbReference type="ARBA" id="ARBA00004141"/>
    </source>
</evidence>
<keyword evidence="4" id="KW-0597">Phosphoprotein</keyword>
<evidence type="ECO:0000256" key="9">
    <source>
        <dbReference type="ARBA" id="ARBA00023136"/>
    </source>
</evidence>